<dbReference type="FunFam" id="3.30.730.10:FF:000004">
    <property type="entry name" value="AP2-like ethylene-responsive transcription factor"/>
    <property type="match status" value="1"/>
</dbReference>
<dbReference type="GO" id="GO:0009909">
    <property type="term" value="P:regulation of flower development"/>
    <property type="evidence" value="ECO:0007669"/>
    <property type="project" value="UniProtKB-ARBA"/>
</dbReference>
<feature type="region of interest" description="Disordered" evidence="7">
    <location>
        <begin position="149"/>
        <end position="174"/>
    </location>
</feature>
<dbReference type="GO" id="GO:0003677">
    <property type="term" value="F:DNA binding"/>
    <property type="evidence" value="ECO:0007669"/>
    <property type="project" value="UniProtKB-KW"/>
</dbReference>
<evidence type="ECO:0000313" key="9">
    <source>
        <dbReference type="EMBL" id="MQL77331.1"/>
    </source>
</evidence>
<dbReference type="SUPFAM" id="SSF54171">
    <property type="entry name" value="DNA-binding domain"/>
    <property type="match status" value="1"/>
</dbReference>
<dbReference type="OrthoDB" id="207175at2759"/>
<dbReference type="Gene3D" id="3.30.730.10">
    <property type="entry name" value="AP2/ERF domain"/>
    <property type="match status" value="1"/>
</dbReference>
<comment type="subcellular location">
    <subcellularLocation>
        <location evidence="1">Nucleus</location>
    </subcellularLocation>
</comment>
<dbReference type="SMART" id="SM00380">
    <property type="entry name" value="AP2"/>
    <property type="match status" value="1"/>
</dbReference>
<dbReference type="PANTHER" id="PTHR32467">
    <property type="entry name" value="AP2-LIKE ETHYLENE-RESPONSIVE TRANSCRIPTION FACTOR"/>
    <property type="match status" value="1"/>
</dbReference>
<dbReference type="PROSITE" id="PS51032">
    <property type="entry name" value="AP2_ERF"/>
    <property type="match status" value="1"/>
</dbReference>
<comment type="similarity">
    <text evidence="6">Belongs to the AP2/ERF transcription factor family. AP2 subfamily.</text>
</comment>
<dbReference type="PANTHER" id="PTHR32467:SF118">
    <property type="entry name" value="ETHYLENE-RESPONSIVE TRANSCRIPTION FACTOR RAP2-7"/>
    <property type="match status" value="1"/>
</dbReference>
<evidence type="ECO:0000313" key="10">
    <source>
        <dbReference type="Proteomes" id="UP000652761"/>
    </source>
</evidence>
<evidence type="ECO:0000256" key="7">
    <source>
        <dbReference type="SAM" id="MobiDB-lite"/>
    </source>
</evidence>
<keyword evidence="3" id="KW-0238">DNA-binding</keyword>
<evidence type="ECO:0000256" key="3">
    <source>
        <dbReference type="ARBA" id="ARBA00023125"/>
    </source>
</evidence>
<evidence type="ECO:0000256" key="2">
    <source>
        <dbReference type="ARBA" id="ARBA00023015"/>
    </source>
</evidence>
<dbReference type="CDD" id="cd00018">
    <property type="entry name" value="AP2"/>
    <property type="match status" value="1"/>
</dbReference>
<dbReference type="Proteomes" id="UP000652761">
    <property type="component" value="Unassembled WGS sequence"/>
</dbReference>
<feature type="compositionally biased region" description="Polar residues" evidence="7">
    <location>
        <begin position="28"/>
        <end position="43"/>
    </location>
</feature>
<feature type="domain" description="AP2/ERF" evidence="8">
    <location>
        <begin position="173"/>
        <end position="229"/>
    </location>
</feature>
<evidence type="ECO:0000256" key="1">
    <source>
        <dbReference type="ARBA" id="ARBA00004123"/>
    </source>
</evidence>
<dbReference type="InterPro" id="IPR036955">
    <property type="entry name" value="AP2/ERF_dom_sf"/>
</dbReference>
<protein>
    <recommendedName>
        <fullName evidence="8">AP2/ERF domain-containing protein</fullName>
    </recommendedName>
</protein>
<feature type="compositionally biased region" description="Low complexity" evidence="7">
    <location>
        <begin position="149"/>
        <end position="159"/>
    </location>
</feature>
<keyword evidence="4" id="KW-0804">Transcription</keyword>
<dbReference type="EMBL" id="NMUH01000343">
    <property type="protein sequence ID" value="MQL77331.1"/>
    <property type="molecule type" value="Genomic_DNA"/>
</dbReference>
<proteinExistence type="inferred from homology"/>
<accession>A0A843U1B0</accession>
<keyword evidence="10" id="KW-1185">Reference proteome</keyword>
<feature type="region of interest" description="Disordered" evidence="7">
    <location>
        <begin position="1"/>
        <end position="53"/>
    </location>
</feature>
<evidence type="ECO:0000259" key="8">
    <source>
        <dbReference type="PROSITE" id="PS51032"/>
    </source>
</evidence>
<keyword evidence="2" id="KW-0805">Transcription regulation</keyword>
<name>A0A843U1B0_COLES</name>
<dbReference type="Pfam" id="PF00847">
    <property type="entry name" value="AP2"/>
    <property type="match status" value="1"/>
</dbReference>
<dbReference type="InterPro" id="IPR016177">
    <property type="entry name" value="DNA-bd_dom_sf"/>
</dbReference>
<organism evidence="9 10">
    <name type="scientific">Colocasia esculenta</name>
    <name type="common">Wild taro</name>
    <name type="synonym">Arum esculentum</name>
    <dbReference type="NCBI Taxonomy" id="4460"/>
    <lineage>
        <taxon>Eukaryota</taxon>
        <taxon>Viridiplantae</taxon>
        <taxon>Streptophyta</taxon>
        <taxon>Embryophyta</taxon>
        <taxon>Tracheophyta</taxon>
        <taxon>Spermatophyta</taxon>
        <taxon>Magnoliopsida</taxon>
        <taxon>Liliopsida</taxon>
        <taxon>Araceae</taxon>
        <taxon>Aroideae</taxon>
        <taxon>Colocasieae</taxon>
        <taxon>Colocasia</taxon>
    </lineage>
</organism>
<evidence type="ECO:0000256" key="4">
    <source>
        <dbReference type="ARBA" id="ARBA00023163"/>
    </source>
</evidence>
<sequence length="288" mass="31758">MLDLNVSSPEDGGQVDGAPVSAGVYEPATSNSSVLNAEGSSNAADEESCSTRSAGQALRFGILKDGGDDDTEEVEEGERFVEEEVNNSGFVMASSQSQFVTRQLLPLAVIPGSGYSPRAAEMVAQMAPSSSVPEPHWFGFSFRQSGVAAAQQQQQQQQQVKKSRRGPRSRSSQYRGVTFYRRTGRWESHIWDCGKQVYLGGFDTAHSAARAYDRAAIKFRGVDADINFNLSDYDEDLKQMRNLTKEEFVHALRRQSTGFSRGSSKYRGVTLHKCGRWEARMGQFLGKK</sequence>
<evidence type="ECO:0000256" key="6">
    <source>
        <dbReference type="ARBA" id="ARBA00037973"/>
    </source>
</evidence>
<dbReference type="AlphaFoldDB" id="A0A843U1B0"/>
<evidence type="ECO:0000256" key="5">
    <source>
        <dbReference type="ARBA" id="ARBA00023242"/>
    </source>
</evidence>
<reference evidence="9" key="1">
    <citation type="submission" date="2017-07" db="EMBL/GenBank/DDBJ databases">
        <title>Taro Niue Genome Assembly and Annotation.</title>
        <authorList>
            <person name="Atibalentja N."/>
            <person name="Keating K."/>
            <person name="Fields C.J."/>
        </authorList>
    </citation>
    <scope>NUCLEOTIDE SEQUENCE</scope>
    <source>
        <strain evidence="9">Niue_2</strain>
        <tissue evidence="9">Leaf</tissue>
    </source>
</reference>
<dbReference type="InterPro" id="IPR001471">
    <property type="entry name" value="AP2/ERF_dom"/>
</dbReference>
<gene>
    <name evidence="9" type="ORF">Taro_009720</name>
</gene>
<keyword evidence="5" id="KW-0539">Nucleus</keyword>
<dbReference type="GO" id="GO:0005634">
    <property type="term" value="C:nucleus"/>
    <property type="evidence" value="ECO:0007669"/>
    <property type="project" value="UniProtKB-SubCell"/>
</dbReference>
<comment type="caution">
    <text evidence="9">The sequence shown here is derived from an EMBL/GenBank/DDBJ whole genome shotgun (WGS) entry which is preliminary data.</text>
</comment>
<dbReference type="GO" id="GO:0003700">
    <property type="term" value="F:DNA-binding transcription factor activity"/>
    <property type="evidence" value="ECO:0007669"/>
    <property type="project" value="InterPro"/>
</dbReference>